<gene>
    <name evidence="2" type="ORF">NGM29_12415</name>
</gene>
<dbReference type="RefSeq" id="WP_254156563.1">
    <property type="nucleotide sequence ID" value="NZ_CP100355.1"/>
</dbReference>
<evidence type="ECO:0000313" key="2">
    <source>
        <dbReference type="EMBL" id="UTF52587.1"/>
    </source>
</evidence>
<keyword evidence="3" id="KW-1185">Reference proteome</keyword>
<feature type="region of interest" description="Disordered" evidence="1">
    <location>
        <begin position="31"/>
        <end position="53"/>
    </location>
</feature>
<protein>
    <submittedName>
        <fullName evidence="2">Uncharacterized protein</fullName>
    </submittedName>
</protein>
<dbReference type="InterPro" id="IPR055969">
    <property type="entry name" value="DUF7547"/>
</dbReference>
<feature type="region of interest" description="Disordered" evidence="1">
    <location>
        <begin position="165"/>
        <end position="291"/>
    </location>
</feature>
<dbReference type="Proteomes" id="UP001056855">
    <property type="component" value="Chromosome"/>
</dbReference>
<feature type="compositionally biased region" description="Acidic residues" evidence="1">
    <location>
        <begin position="208"/>
        <end position="231"/>
    </location>
</feature>
<evidence type="ECO:0000256" key="1">
    <source>
        <dbReference type="SAM" id="MobiDB-lite"/>
    </source>
</evidence>
<dbReference type="EMBL" id="CP100355">
    <property type="protein sequence ID" value="UTF52587.1"/>
    <property type="molecule type" value="Genomic_DNA"/>
</dbReference>
<sequence length="291" mass="32247">MDDRDDRNDRDDLAEALRELSATLNALRDELEDGARSRNRRRRQFPLRPPTPGELARFGDEVAIPALITTLEANIRALEALRRGLKIARGQRAVRDAATDAADRTVDRSSELRETTLTHLDRALRELQDAVSGDADEVGVEVDDRTRTLLEDARRLRDDIDQRLAERVNRGGESGSNSRSQPYRIDIQSGDDNQRPASDQRFVRNEDGDRDDGDDLPEESTDPGVDVDAELETLRDRYGASNEDETDESSPAGKDGDSADDGSSNGSIDDEGNGNENNGDDRDGRDEDADD</sequence>
<proteinExistence type="predicted"/>
<organism evidence="2 3">
    <name type="scientific">Natronosalvus rutilus</name>
    <dbReference type="NCBI Taxonomy" id="2953753"/>
    <lineage>
        <taxon>Archaea</taxon>
        <taxon>Methanobacteriati</taxon>
        <taxon>Methanobacteriota</taxon>
        <taxon>Stenosarchaea group</taxon>
        <taxon>Halobacteria</taxon>
        <taxon>Halobacteriales</taxon>
        <taxon>Natrialbaceae</taxon>
        <taxon>Natronosalvus</taxon>
    </lineage>
</organism>
<evidence type="ECO:0000313" key="3">
    <source>
        <dbReference type="Proteomes" id="UP001056855"/>
    </source>
</evidence>
<dbReference type="Pfam" id="PF24414">
    <property type="entry name" value="DUF7547"/>
    <property type="match status" value="1"/>
</dbReference>
<dbReference type="GeneID" id="73290863"/>
<reference evidence="2" key="1">
    <citation type="submission" date="2022-06" db="EMBL/GenBank/DDBJ databases">
        <title>Diverse halophilic archaea isolated from saline environments.</title>
        <authorList>
            <person name="Cui H.-L."/>
        </authorList>
    </citation>
    <scope>NUCLEOTIDE SEQUENCE</scope>
    <source>
        <strain evidence="2">WLHS1</strain>
    </source>
</reference>
<accession>A0A9E7SU85</accession>
<dbReference type="AlphaFoldDB" id="A0A9E7SU85"/>
<dbReference type="KEGG" id="sawl:NGM29_12415"/>
<name>A0A9E7SU85_9EURY</name>